<feature type="domain" description="NERD" evidence="1">
    <location>
        <begin position="37"/>
        <end position="147"/>
    </location>
</feature>
<keyword evidence="3" id="KW-1185">Reference proteome</keyword>
<evidence type="ECO:0000259" key="1">
    <source>
        <dbReference type="PROSITE" id="PS50965"/>
    </source>
</evidence>
<accession>A0A4Y9AAR1</accession>
<gene>
    <name evidence="2" type="ORF">E4U82_14680</name>
</gene>
<dbReference type="PROSITE" id="PS50965">
    <property type="entry name" value="NERD"/>
    <property type="match status" value="1"/>
</dbReference>
<evidence type="ECO:0000313" key="3">
    <source>
        <dbReference type="Proteomes" id="UP000298484"/>
    </source>
</evidence>
<dbReference type="InterPro" id="IPR011528">
    <property type="entry name" value="NERD"/>
</dbReference>
<protein>
    <submittedName>
        <fullName evidence="2">NERD domain-containing protein</fullName>
    </submittedName>
</protein>
<comment type="caution">
    <text evidence="2">The sequence shown here is derived from an EMBL/GenBank/DDBJ whole genome shotgun (WGS) entry which is preliminary data.</text>
</comment>
<dbReference type="Proteomes" id="UP000298484">
    <property type="component" value="Unassembled WGS sequence"/>
</dbReference>
<organism evidence="2 3">
    <name type="scientific">Lentibacillus salicampi</name>
    <dbReference type="NCBI Taxonomy" id="175306"/>
    <lineage>
        <taxon>Bacteria</taxon>
        <taxon>Bacillati</taxon>
        <taxon>Bacillota</taxon>
        <taxon>Bacilli</taxon>
        <taxon>Bacillales</taxon>
        <taxon>Bacillaceae</taxon>
        <taxon>Lentibacillus</taxon>
    </lineage>
</organism>
<dbReference type="AlphaFoldDB" id="A0A4Y9AAR1"/>
<dbReference type="Pfam" id="PF08378">
    <property type="entry name" value="NERD"/>
    <property type="match status" value="1"/>
</dbReference>
<dbReference type="RefSeq" id="WP_135110908.1">
    <property type="nucleotide sequence ID" value="NZ_SRHY01000032.1"/>
</dbReference>
<proteinExistence type="predicted"/>
<dbReference type="OrthoDB" id="2164794at2"/>
<dbReference type="EMBL" id="SRHY01000032">
    <property type="protein sequence ID" value="TFJ92000.1"/>
    <property type="molecule type" value="Genomic_DNA"/>
</dbReference>
<evidence type="ECO:0000313" key="2">
    <source>
        <dbReference type="EMBL" id="TFJ92000.1"/>
    </source>
</evidence>
<name>A0A4Y9AAR1_9BACI</name>
<sequence length="301" mass="35247">MLYKPRTKPAELQILSALNTRMTLSTKDRQHFFNLSKGYEGEVKFDALTEKLQCDCYILNDLLLQANNATFQIDTLIITAKTIYIYEVKNHEGEYYYESEKLFKLPQYEIVNPLHQSGRSESLLRQLLLKHKVSLPIEASVVFINPEFTLYQAPLDKPIILPTQVKKHLSQLNSIPSALNEKHKRLADKLCALHIQESPYQKLPSYTYEELRKGIPCLKCHSLSTVVEGHKLECRECCHKEALANTIMRAVKEFMLLFPKHKITTRAIHDWCRIVYSHRRIQKVLNQHFTRVGSNRWIYYK</sequence>
<reference evidence="2 3" key="1">
    <citation type="submission" date="2019-03" db="EMBL/GenBank/DDBJ databases">
        <title>Genome sequence of Lentibacillus salicampi ATCC BAA-719.</title>
        <authorList>
            <person name="Maclea K.S."/>
            <person name="Simoes Junior M."/>
        </authorList>
    </citation>
    <scope>NUCLEOTIDE SEQUENCE [LARGE SCALE GENOMIC DNA]</scope>
    <source>
        <strain evidence="2 3">ATCC BAA-719</strain>
    </source>
</reference>